<reference evidence="1 2" key="1">
    <citation type="submission" date="2019-09" db="EMBL/GenBank/DDBJ databases">
        <title>Genomic sequencing of 4 copper resistant soil isolates.</title>
        <authorList>
            <person name="Havryliuk O."/>
        </authorList>
    </citation>
    <scope>NUCLEOTIDE SEQUENCE [LARGE SCALE GENOMIC DNA]</scope>
    <source>
        <strain evidence="1 2">UKR4</strain>
    </source>
</reference>
<protein>
    <submittedName>
        <fullName evidence="1">Uncharacterized protein</fullName>
    </submittedName>
</protein>
<sequence>MSEKRKKVDRSRKETKLFYACEFPHRYKTHTNKKSLERDFNKYLKQGKARKISGSTSNLYVQRP</sequence>
<dbReference type="AlphaFoldDB" id="A0A5M8E9W9"/>
<accession>A0A5M8E9W9</accession>
<name>A0A5M8E9W9_PSEVE</name>
<evidence type="ECO:0000313" key="1">
    <source>
        <dbReference type="EMBL" id="KAA6169707.1"/>
    </source>
</evidence>
<organism evidence="1 2">
    <name type="scientific">Pseudomonas veronii</name>
    <dbReference type="NCBI Taxonomy" id="76761"/>
    <lineage>
        <taxon>Bacteria</taxon>
        <taxon>Pseudomonadati</taxon>
        <taxon>Pseudomonadota</taxon>
        <taxon>Gammaproteobacteria</taxon>
        <taxon>Pseudomonadales</taxon>
        <taxon>Pseudomonadaceae</taxon>
        <taxon>Pseudomonas</taxon>
    </lineage>
</organism>
<dbReference type="Proteomes" id="UP000323909">
    <property type="component" value="Unassembled WGS sequence"/>
</dbReference>
<comment type="caution">
    <text evidence="1">The sequence shown here is derived from an EMBL/GenBank/DDBJ whole genome shotgun (WGS) entry which is preliminary data.</text>
</comment>
<dbReference type="EMBL" id="VWXT01000612">
    <property type="protein sequence ID" value="KAA6169707.1"/>
    <property type="molecule type" value="Genomic_DNA"/>
</dbReference>
<proteinExistence type="predicted"/>
<gene>
    <name evidence="1" type="ORF">F3K53_29145</name>
</gene>
<evidence type="ECO:0000313" key="2">
    <source>
        <dbReference type="Proteomes" id="UP000323909"/>
    </source>
</evidence>